<evidence type="ECO:0000313" key="3">
    <source>
        <dbReference type="EMBL" id="GID14832.1"/>
    </source>
</evidence>
<accession>A0A8J3JE64</accession>
<dbReference type="Gene3D" id="2.30.110.10">
    <property type="entry name" value="Electron Transport, Fmn-binding Protein, Chain A"/>
    <property type="match status" value="1"/>
</dbReference>
<evidence type="ECO:0000259" key="2">
    <source>
        <dbReference type="Pfam" id="PF01243"/>
    </source>
</evidence>
<evidence type="ECO:0000313" key="4">
    <source>
        <dbReference type="Proteomes" id="UP000612808"/>
    </source>
</evidence>
<dbReference type="EMBL" id="BOMB01000033">
    <property type="protein sequence ID" value="GID14832.1"/>
    <property type="molecule type" value="Genomic_DNA"/>
</dbReference>
<gene>
    <name evidence="3" type="ORF">Aru02nite_57210</name>
</gene>
<dbReference type="InterPro" id="IPR012349">
    <property type="entry name" value="Split_barrel_FMN-bd"/>
</dbReference>
<dbReference type="SUPFAM" id="SSF50475">
    <property type="entry name" value="FMN-binding split barrel"/>
    <property type="match status" value="1"/>
</dbReference>
<dbReference type="GO" id="GO:0005829">
    <property type="term" value="C:cytosol"/>
    <property type="evidence" value="ECO:0007669"/>
    <property type="project" value="TreeGrafter"/>
</dbReference>
<name>A0A8J3JE64_9ACTN</name>
<dbReference type="InterPro" id="IPR011576">
    <property type="entry name" value="Pyridox_Oxase_N"/>
</dbReference>
<sequence length="141" mass="16007">MPGMTEPEWRAFVLAGTRTAKVATVRRDGRPHVTPIWFDLDGPELVFTTWHESVKARSLRRDPRLALVVDDQEPPYSYVIVEGTARFVEDPTELRAWATRIGGRYMGPERAEEYGSRNSVPGELLVRVSIEKVIAERDIAD</sequence>
<protein>
    <submittedName>
        <fullName evidence="3">PPOX class F420-dependent enzyme</fullName>
    </submittedName>
</protein>
<dbReference type="Proteomes" id="UP000612808">
    <property type="component" value="Unassembled WGS sequence"/>
</dbReference>
<reference evidence="3" key="1">
    <citation type="submission" date="2021-01" db="EMBL/GenBank/DDBJ databases">
        <title>Whole genome shotgun sequence of Actinocatenispora rupis NBRC 107355.</title>
        <authorList>
            <person name="Komaki H."/>
            <person name="Tamura T."/>
        </authorList>
    </citation>
    <scope>NUCLEOTIDE SEQUENCE</scope>
    <source>
        <strain evidence="3">NBRC 107355</strain>
    </source>
</reference>
<dbReference type="GO" id="GO:0016627">
    <property type="term" value="F:oxidoreductase activity, acting on the CH-CH group of donors"/>
    <property type="evidence" value="ECO:0007669"/>
    <property type="project" value="TreeGrafter"/>
</dbReference>
<dbReference type="PANTHER" id="PTHR35176">
    <property type="entry name" value="HEME OXYGENASE HI_0854-RELATED"/>
    <property type="match status" value="1"/>
</dbReference>
<proteinExistence type="predicted"/>
<keyword evidence="1" id="KW-0560">Oxidoreductase</keyword>
<dbReference type="GO" id="GO:0070967">
    <property type="term" value="F:coenzyme F420 binding"/>
    <property type="evidence" value="ECO:0007669"/>
    <property type="project" value="TreeGrafter"/>
</dbReference>
<keyword evidence="4" id="KW-1185">Reference proteome</keyword>
<dbReference type="NCBIfam" id="TIGR03618">
    <property type="entry name" value="Rv1155_F420"/>
    <property type="match status" value="1"/>
</dbReference>
<dbReference type="RefSeq" id="WP_203662789.1">
    <property type="nucleotide sequence ID" value="NZ_BAAAZM010000004.1"/>
</dbReference>
<dbReference type="AlphaFoldDB" id="A0A8J3JE64"/>
<dbReference type="InterPro" id="IPR019920">
    <property type="entry name" value="F420-binding_dom_put"/>
</dbReference>
<dbReference type="PANTHER" id="PTHR35176:SF1">
    <property type="entry name" value="F420H(2)-DEPENDENT BILIVERDIN REDUCTASE"/>
    <property type="match status" value="1"/>
</dbReference>
<organism evidence="3 4">
    <name type="scientific">Actinocatenispora rupis</name>
    <dbReference type="NCBI Taxonomy" id="519421"/>
    <lineage>
        <taxon>Bacteria</taxon>
        <taxon>Bacillati</taxon>
        <taxon>Actinomycetota</taxon>
        <taxon>Actinomycetes</taxon>
        <taxon>Micromonosporales</taxon>
        <taxon>Micromonosporaceae</taxon>
        <taxon>Actinocatenispora</taxon>
    </lineage>
</organism>
<dbReference type="Pfam" id="PF01243">
    <property type="entry name" value="PNPOx_N"/>
    <property type="match status" value="1"/>
</dbReference>
<dbReference type="InterPro" id="IPR052019">
    <property type="entry name" value="F420H2_bilvrd_red/Heme_oxyg"/>
</dbReference>
<comment type="caution">
    <text evidence="3">The sequence shown here is derived from an EMBL/GenBank/DDBJ whole genome shotgun (WGS) entry which is preliminary data.</text>
</comment>
<feature type="domain" description="Pyridoxamine 5'-phosphate oxidase N-terminal" evidence="2">
    <location>
        <begin position="6"/>
        <end position="133"/>
    </location>
</feature>
<evidence type="ECO:0000256" key="1">
    <source>
        <dbReference type="ARBA" id="ARBA00023002"/>
    </source>
</evidence>